<evidence type="ECO:0000256" key="23">
    <source>
        <dbReference type="PROSITE-ProRule" id="PRU00333"/>
    </source>
</evidence>
<dbReference type="Gene3D" id="3.20.20.330">
    <property type="entry name" value="Homocysteine-binding-like domain"/>
    <property type="match status" value="1"/>
</dbReference>
<dbReference type="SUPFAM" id="SSF47644">
    <property type="entry name" value="Methionine synthase domain"/>
    <property type="match status" value="1"/>
</dbReference>
<feature type="domain" description="Hcy-binding" evidence="25">
    <location>
        <begin position="1"/>
        <end position="310"/>
    </location>
</feature>
<evidence type="ECO:0000256" key="6">
    <source>
        <dbReference type="ARBA" id="ARBA00012032"/>
    </source>
</evidence>
<evidence type="ECO:0000256" key="4">
    <source>
        <dbReference type="ARBA" id="ARBA00005178"/>
    </source>
</evidence>
<keyword evidence="11 20" id="KW-0808">Transferase</keyword>
<feature type="binding site" evidence="22">
    <location>
        <begin position="1188"/>
        <end position="1189"/>
    </location>
    <ligand>
        <name>S-adenosyl-L-methionine</name>
        <dbReference type="ChEBI" id="CHEBI:59789"/>
    </ligand>
</feature>
<evidence type="ECO:0000256" key="21">
    <source>
        <dbReference type="PIRSR" id="PIRSR000381-1"/>
    </source>
</evidence>
<feature type="compositionally biased region" description="Polar residues" evidence="24">
    <location>
        <begin position="912"/>
        <end position="924"/>
    </location>
</feature>
<comment type="pathway">
    <text evidence="4 20">Amino-acid biosynthesis; L-methionine biosynthesis via de novo pathway; L-methionine from L-homocysteine (MetH route): step 1/1.</text>
</comment>
<dbReference type="InterPro" id="IPR036724">
    <property type="entry name" value="Cobalamin-bd_sf"/>
</dbReference>
<gene>
    <name evidence="30" type="ORF">A4R35_09540</name>
</gene>
<evidence type="ECO:0000256" key="2">
    <source>
        <dbReference type="ARBA" id="ARBA00001947"/>
    </source>
</evidence>
<dbReference type="AlphaFoldDB" id="A0A328VE01"/>
<dbReference type="InterPro" id="IPR000489">
    <property type="entry name" value="Pterin-binding_dom"/>
</dbReference>
<reference evidence="30 31" key="1">
    <citation type="submission" date="2016-08" db="EMBL/GenBank/DDBJ databases">
        <title>Analysis of Carbohydrate Active Enzymes in Thermogemmatispora T81 Reveals Carbohydrate Degradation Ability.</title>
        <authorList>
            <person name="Tomazini A."/>
            <person name="Lal S."/>
            <person name="Stott M."/>
            <person name="Henrissat B."/>
            <person name="Polikarpov I."/>
            <person name="Sparling R."/>
            <person name="Levin D.B."/>
        </authorList>
    </citation>
    <scope>NUCLEOTIDE SEQUENCE [LARGE SCALE GENOMIC DNA]</scope>
    <source>
        <strain evidence="30 31">T81</strain>
    </source>
</reference>
<name>A0A328VE01_9CHLR</name>
<evidence type="ECO:0000259" key="25">
    <source>
        <dbReference type="PROSITE" id="PS50970"/>
    </source>
</evidence>
<dbReference type="InterPro" id="IPR011005">
    <property type="entry name" value="Dihydropteroate_synth-like_sf"/>
</dbReference>
<comment type="function">
    <text evidence="18 20">Catalyzes the transfer of a methyl group from methyl-cobalamin to homocysteine, yielding enzyme-bound cob(I)alamin and methionine. Subsequently, remethylates the cofactor using methyltetrahydrofolate.</text>
</comment>
<feature type="binding site" evidence="22">
    <location>
        <position position="1133"/>
    </location>
    <ligand>
        <name>S-adenosyl-L-methionine</name>
        <dbReference type="ChEBI" id="CHEBI:59789"/>
    </ligand>
</feature>
<evidence type="ECO:0000256" key="1">
    <source>
        <dbReference type="ARBA" id="ARBA00001700"/>
    </source>
</evidence>
<dbReference type="InterPro" id="IPR003759">
    <property type="entry name" value="Cbl-bd_cap"/>
</dbReference>
<dbReference type="SUPFAM" id="SSF52242">
    <property type="entry name" value="Cobalamin (vitamin B12)-binding domain"/>
    <property type="match status" value="1"/>
</dbReference>
<evidence type="ECO:0000256" key="22">
    <source>
        <dbReference type="PIRSR" id="PIRSR000381-2"/>
    </source>
</evidence>
<evidence type="ECO:0000259" key="26">
    <source>
        <dbReference type="PROSITE" id="PS50972"/>
    </source>
</evidence>
<keyword evidence="8 20" id="KW-0489">Methyltransferase</keyword>
<sequence>MSRFLEALAQRVLIFDGAMGSTIQTYQLSAADYGGPATEGCNEYLVLTRPEVIEEIHVGFLEAGCDVLETNSFTASRLKLNEYGLGERTREINLAAARLARRLADRYSTSDWPRFVAGSIGPTGMLPSSDDPVLSNITYQQLVTVFQEQAAALLEGGVDVLLIETSQDLLEVRAAVTGLRRAMEQTGRRVPIQAQVSLDTSGRMLLGTDIAAVMTTLVGLRVQIIGLNCSTGPEHMREPVRYLAEHCPLPISTIPNAGIPLNVGGKAVYPLAPEAMATALREFITEFGVNIVGGCCGSSHAHLRAIVQACRTAPRRPRPQADDVLQRHSFSSVSLSLVASGMRATSLRQDPPPLLIGERVNSQGSRKAKEALLRDDYDTLLAIAREQVEGGAHALDVCVALTERSDEAMQMAQTIKKLSQGIEVPLFIDSTEPAVIQAALEVYPGRAVINSINMENGRERIERVVPLAREHGAVVVALTIDEAGMARSAERKLEVARRIYEICVEEYGLAPEALLFDPLTFPITTGQEDLRTAAIETLEALRRIKAELPGALTLLGVSNVSFGLKPQARAVLNSVFLYHAVRAGLDAAIVNPSHIKPYAEIPEEQRRLAEDLIYNRPEALPRYIAYFEEYAQPETGSEARSDPTEGLSTDERLHWQILHRRKEGIEELITQAIQERCAAGDMTASEAAVQVLNGVLLPAMKEVGDRFGAGELILPFVLQSAEVMKRAVAHLEGYLERKEGYTKGRVVLATVFGDVHDIGKNLVNTILSNNGYTVYDLGKQVPLNTILDKAVEVNADAIGLSALLVSTSKQMPLCVQELHRRGLRYPVIVGGAAINRAYGRRILFVEETEGGTHEKGRLVPYEPGVFYARDAFEGLEIMDRLTGDPREREAFVERIKREALRELQKQQQQQQLSPEIGTSTQDEQPSTSIKPAPSIPKPPFWGPRVLERIGLEDIAACLDENTLFRLHWGGKAHGDDFARLATEEFRPRLERMLREARQQRYLQPRVIYGYYPCQSQGNSLIIYDPQPLTEGSEVLHELARFHFPRQRQRERLCLADYFASTASGLIDVVALQVVTVGPGPSELVHQLQQEGRYSEAYFLHGLSVQLAEALAEYTNQHIRRELGLREQEGRGRRYSWGYPAIPDLEDHRVLFALLPVQNSIGVELTAGYQLVPEQSTAAIVVHHPQAVYFAVREPSPGLSGL</sequence>
<evidence type="ECO:0000256" key="12">
    <source>
        <dbReference type="ARBA" id="ARBA00022691"/>
    </source>
</evidence>
<evidence type="ECO:0000256" key="19">
    <source>
        <dbReference type="NCBIfam" id="TIGR02082"/>
    </source>
</evidence>
<dbReference type="InterPro" id="IPR004223">
    <property type="entry name" value="VitB12-dep_Met_synth_activ_dom"/>
</dbReference>
<dbReference type="GO" id="GO:0050667">
    <property type="term" value="P:homocysteine metabolic process"/>
    <property type="evidence" value="ECO:0007669"/>
    <property type="project" value="TreeGrafter"/>
</dbReference>
<dbReference type="PROSITE" id="PS50970">
    <property type="entry name" value="HCY"/>
    <property type="match status" value="1"/>
</dbReference>
<dbReference type="EC" id="2.1.1.13" evidence="6 19"/>
<dbReference type="GO" id="GO:0046653">
    <property type="term" value="P:tetrahydrofolate metabolic process"/>
    <property type="evidence" value="ECO:0007669"/>
    <property type="project" value="TreeGrafter"/>
</dbReference>
<evidence type="ECO:0000256" key="5">
    <source>
        <dbReference type="ARBA" id="ARBA00010398"/>
    </source>
</evidence>
<dbReference type="Gene3D" id="3.10.196.10">
    <property type="entry name" value="Vitamin B12-dependent methionine synthase, activation domain"/>
    <property type="match status" value="1"/>
</dbReference>
<evidence type="ECO:0000256" key="20">
    <source>
        <dbReference type="PIRNR" id="PIRNR000381"/>
    </source>
</evidence>
<keyword evidence="9 20" id="KW-0028">Amino-acid biosynthesis</keyword>
<comment type="cofactor">
    <cofactor evidence="3 20 21">
        <name>methylcob(III)alamin</name>
        <dbReference type="ChEBI" id="CHEBI:28115"/>
    </cofactor>
</comment>
<feature type="region of interest" description="Disordered" evidence="24">
    <location>
        <begin position="903"/>
        <end position="938"/>
    </location>
</feature>
<dbReference type="Proteomes" id="UP000248706">
    <property type="component" value="Unassembled WGS sequence"/>
</dbReference>
<comment type="similarity">
    <text evidence="5">Belongs to the vitamin-B12 dependent methionine synthase family.</text>
</comment>
<feature type="domain" description="AdoMet activation" evidence="27">
    <location>
        <begin position="912"/>
        <end position="1201"/>
    </location>
</feature>
<dbReference type="PROSITE" id="PS50972">
    <property type="entry name" value="PTERIN_BINDING"/>
    <property type="match status" value="1"/>
</dbReference>
<dbReference type="PROSITE" id="PS50974">
    <property type="entry name" value="ADOMET_ACTIVATION"/>
    <property type="match status" value="1"/>
</dbReference>
<evidence type="ECO:0000259" key="28">
    <source>
        <dbReference type="PROSITE" id="PS51332"/>
    </source>
</evidence>
<dbReference type="PROSITE" id="PS51332">
    <property type="entry name" value="B12_BINDING"/>
    <property type="match status" value="1"/>
</dbReference>
<evidence type="ECO:0000256" key="14">
    <source>
        <dbReference type="ARBA" id="ARBA00022737"/>
    </source>
</evidence>
<dbReference type="InterPro" id="IPR011822">
    <property type="entry name" value="MetH"/>
</dbReference>
<dbReference type="GO" id="GO:0008270">
    <property type="term" value="F:zinc ion binding"/>
    <property type="evidence" value="ECO:0007669"/>
    <property type="project" value="UniProtKB-UniRule"/>
</dbReference>
<feature type="binding site" evidence="22">
    <location>
        <position position="959"/>
    </location>
    <ligand>
        <name>S-adenosyl-L-methionine</name>
        <dbReference type="ChEBI" id="CHEBI:59789"/>
    </ligand>
</feature>
<keyword evidence="10 20" id="KW-0846">Cobalamin</keyword>
<evidence type="ECO:0000256" key="9">
    <source>
        <dbReference type="ARBA" id="ARBA00022605"/>
    </source>
</evidence>
<dbReference type="SUPFAM" id="SSF51717">
    <property type="entry name" value="Dihydropteroate synthetase-like"/>
    <property type="match status" value="1"/>
</dbReference>
<dbReference type="SUPFAM" id="SSF56507">
    <property type="entry name" value="Methionine synthase activation domain-like"/>
    <property type="match status" value="1"/>
</dbReference>
<dbReference type="InterPro" id="IPR050554">
    <property type="entry name" value="Met_Synthase/Corrinoid"/>
</dbReference>
<dbReference type="EMBL" id="MCIF01000002">
    <property type="protein sequence ID" value="RAQ95777.1"/>
    <property type="molecule type" value="Genomic_DNA"/>
</dbReference>
<comment type="catalytic activity">
    <reaction evidence="1 20">
        <text>(6S)-5-methyl-5,6,7,8-tetrahydrofolate + L-homocysteine = (6S)-5,6,7,8-tetrahydrofolate + L-methionine</text>
        <dbReference type="Rhea" id="RHEA:11172"/>
        <dbReference type="ChEBI" id="CHEBI:18608"/>
        <dbReference type="ChEBI" id="CHEBI:57453"/>
        <dbReference type="ChEBI" id="CHEBI:57844"/>
        <dbReference type="ChEBI" id="CHEBI:58199"/>
        <dbReference type="EC" id="2.1.1.13"/>
    </reaction>
</comment>
<evidence type="ECO:0000256" key="16">
    <source>
        <dbReference type="ARBA" id="ARBA00023167"/>
    </source>
</evidence>
<dbReference type="PIRSF" id="PIRSF000381">
    <property type="entry name" value="MetH"/>
    <property type="match status" value="1"/>
</dbReference>
<dbReference type="InterPro" id="IPR006158">
    <property type="entry name" value="Cobalamin-bd"/>
</dbReference>
<keyword evidence="16 20" id="KW-0486">Methionine biosynthesis</keyword>
<comment type="cofactor">
    <cofactor evidence="2 20 23">
        <name>Zn(2+)</name>
        <dbReference type="ChEBI" id="CHEBI:29105"/>
    </cofactor>
</comment>
<dbReference type="GO" id="GO:0008705">
    <property type="term" value="F:methionine synthase activity"/>
    <property type="evidence" value="ECO:0007669"/>
    <property type="project" value="UniProtKB-UniRule"/>
</dbReference>
<dbReference type="Pfam" id="PF02965">
    <property type="entry name" value="Met_synt_B12"/>
    <property type="match status" value="1"/>
</dbReference>
<dbReference type="InterPro" id="IPR003726">
    <property type="entry name" value="HCY_dom"/>
</dbReference>
<dbReference type="OrthoDB" id="9803687at2"/>
<dbReference type="PANTHER" id="PTHR45833:SF1">
    <property type="entry name" value="METHIONINE SYNTHASE"/>
    <property type="match status" value="1"/>
</dbReference>
<dbReference type="PANTHER" id="PTHR45833">
    <property type="entry name" value="METHIONINE SYNTHASE"/>
    <property type="match status" value="1"/>
</dbReference>
<evidence type="ECO:0000256" key="7">
    <source>
        <dbReference type="ARBA" id="ARBA00013998"/>
    </source>
</evidence>
<protein>
    <recommendedName>
        <fullName evidence="7 19">Methionine synthase</fullName>
        <ecNumber evidence="6 19">2.1.1.13</ecNumber>
    </recommendedName>
    <alternativeName>
        <fullName evidence="20">5-methyltetrahydrofolate--homocysteine methyltransferase</fullName>
    </alternativeName>
</protein>
<evidence type="ECO:0000256" key="13">
    <source>
        <dbReference type="ARBA" id="ARBA00022723"/>
    </source>
</evidence>
<feature type="domain" description="B12-binding" evidence="28">
    <location>
        <begin position="743"/>
        <end position="892"/>
    </location>
</feature>
<dbReference type="Gene3D" id="1.10.1240.10">
    <property type="entry name" value="Methionine synthase domain"/>
    <property type="match status" value="1"/>
</dbReference>
<dbReference type="SUPFAM" id="SSF82282">
    <property type="entry name" value="Homocysteine S-methyltransferase"/>
    <property type="match status" value="1"/>
</dbReference>
<dbReference type="GO" id="GO:0031419">
    <property type="term" value="F:cobalamin binding"/>
    <property type="evidence" value="ECO:0007669"/>
    <property type="project" value="UniProtKB-UniRule"/>
</dbReference>
<keyword evidence="31" id="KW-1185">Reference proteome</keyword>
<proteinExistence type="inferred from homology"/>
<dbReference type="Pfam" id="PF00809">
    <property type="entry name" value="Pterin_bind"/>
    <property type="match status" value="1"/>
</dbReference>
<dbReference type="UniPathway" id="UPA00051">
    <property type="reaction ID" value="UER00081"/>
</dbReference>
<dbReference type="Pfam" id="PF02607">
    <property type="entry name" value="B12-binding_2"/>
    <property type="match status" value="1"/>
</dbReference>
<evidence type="ECO:0000256" key="11">
    <source>
        <dbReference type="ARBA" id="ARBA00022679"/>
    </source>
</evidence>
<feature type="domain" description="B12-binding N-terminal" evidence="29">
    <location>
        <begin position="640"/>
        <end position="743"/>
    </location>
</feature>
<feature type="binding site" evidence="21 23">
    <location>
        <position position="229"/>
    </location>
    <ligand>
        <name>Zn(2+)</name>
        <dbReference type="ChEBI" id="CHEBI:29105"/>
    </ligand>
</feature>
<evidence type="ECO:0000256" key="18">
    <source>
        <dbReference type="ARBA" id="ARBA00025552"/>
    </source>
</evidence>
<keyword evidence="12 20" id="KW-0949">S-adenosyl-L-methionine</keyword>
<evidence type="ECO:0000256" key="10">
    <source>
        <dbReference type="ARBA" id="ARBA00022628"/>
    </source>
</evidence>
<keyword evidence="17 20" id="KW-0170">Cobalt</keyword>
<feature type="domain" description="Pterin-binding" evidence="26">
    <location>
        <begin position="353"/>
        <end position="610"/>
    </location>
</feature>
<feature type="binding site" evidence="22">
    <location>
        <begin position="753"/>
        <end position="757"/>
    </location>
    <ligand>
        <name>methylcob(III)alamin</name>
        <dbReference type="ChEBI" id="CHEBI:28115"/>
    </ligand>
</feature>
<feature type="binding site" evidence="22">
    <location>
        <position position="871"/>
    </location>
    <ligand>
        <name>methylcob(III)alamin</name>
        <dbReference type="ChEBI" id="CHEBI:28115"/>
    </ligand>
</feature>
<evidence type="ECO:0000256" key="24">
    <source>
        <dbReference type="SAM" id="MobiDB-lite"/>
    </source>
</evidence>
<feature type="binding site" description="axial binding residue" evidence="21">
    <location>
        <position position="756"/>
    </location>
    <ligand>
        <name>methylcob(III)alamin</name>
        <dbReference type="ChEBI" id="CHEBI:28115"/>
    </ligand>
    <ligandPart>
        <name>Co</name>
        <dbReference type="ChEBI" id="CHEBI:27638"/>
    </ligandPart>
</feature>
<evidence type="ECO:0000256" key="15">
    <source>
        <dbReference type="ARBA" id="ARBA00022833"/>
    </source>
</evidence>
<evidence type="ECO:0000259" key="27">
    <source>
        <dbReference type="PROSITE" id="PS50974"/>
    </source>
</evidence>
<dbReference type="NCBIfam" id="TIGR02082">
    <property type="entry name" value="metH"/>
    <property type="match status" value="1"/>
</dbReference>
<feature type="binding site" evidence="22">
    <location>
        <position position="801"/>
    </location>
    <ligand>
        <name>methylcob(III)alamin</name>
        <dbReference type="ChEBI" id="CHEBI:28115"/>
    </ligand>
</feature>
<dbReference type="Pfam" id="PF02574">
    <property type="entry name" value="S-methyl_trans"/>
    <property type="match status" value="1"/>
</dbReference>
<comment type="caution">
    <text evidence="30">The sequence shown here is derived from an EMBL/GenBank/DDBJ whole genome shotgun (WGS) entry which is preliminary data.</text>
</comment>
<dbReference type="InterPro" id="IPR036589">
    <property type="entry name" value="HCY_dom_sf"/>
</dbReference>
<evidence type="ECO:0000259" key="29">
    <source>
        <dbReference type="PROSITE" id="PS51337"/>
    </source>
</evidence>
<dbReference type="RefSeq" id="WP_112428811.1">
    <property type="nucleotide sequence ID" value="NZ_MCIF01000002.1"/>
</dbReference>
<keyword evidence="14" id="KW-0677">Repeat</keyword>
<dbReference type="GO" id="GO:0032259">
    <property type="term" value="P:methylation"/>
    <property type="evidence" value="ECO:0007669"/>
    <property type="project" value="UniProtKB-KW"/>
</dbReference>
<dbReference type="GO" id="GO:0005829">
    <property type="term" value="C:cytosol"/>
    <property type="evidence" value="ECO:0007669"/>
    <property type="project" value="TreeGrafter"/>
</dbReference>
<dbReference type="PROSITE" id="PS51337">
    <property type="entry name" value="B12_BINDING_NTER"/>
    <property type="match status" value="1"/>
</dbReference>
<dbReference type="FunFam" id="3.20.20.20:FF:000007">
    <property type="entry name" value="Methionine synthase"/>
    <property type="match status" value="1"/>
</dbReference>
<keyword evidence="15 20" id="KW-0862">Zinc</keyword>
<evidence type="ECO:0000256" key="3">
    <source>
        <dbReference type="ARBA" id="ARBA00001956"/>
    </source>
</evidence>
<accession>A0A328VE01</accession>
<evidence type="ECO:0000313" key="31">
    <source>
        <dbReference type="Proteomes" id="UP000248706"/>
    </source>
</evidence>
<evidence type="ECO:0000256" key="17">
    <source>
        <dbReference type="ARBA" id="ARBA00023285"/>
    </source>
</evidence>
<dbReference type="InterPro" id="IPR037010">
    <property type="entry name" value="VitB12-dep_Met_synth_activ_sf"/>
</dbReference>
<comment type="domain">
    <text evidence="20">Modular enzyme with four functionally distinct domains. The isolated Hcy-binding domain catalyzes methyl transfer from free methylcobalamin to homocysteine. The Hcy-binding domain in association with the pterin-binding domain catalyzes the methylation of cob(I)alamin by methyltetrahydrofolate and the methylation of homocysteine. The B12-binding domain binds the cofactor. The AdoMet activation domain binds S-adenosyl-L-methionine. Under aerobic conditions cob(I)alamin can be converted to inactive cob(II)alamin. Reductive methylation by S-adenosyl-L-methionine and flavodoxin regenerates methylcobalamin.</text>
</comment>
<organism evidence="30 31">
    <name type="scientific">Thermogemmatispora tikiterensis</name>
    <dbReference type="NCBI Taxonomy" id="1825093"/>
    <lineage>
        <taxon>Bacteria</taxon>
        <taxon>Bacillati</taxon>
        <taxon>Chloroflexota</taxon>
        <taxon>Ktedonobacteria</taxon>
        <taxon>Thermogemmatisporales</taxon>
        <taxon>Thermogemmatisporaceae</taxon>
        <taxon>Thermogemmatispora</taxon>
    </lineage>
</organism>
<dbReference type="Pfam" id="PF02310">
    <property type="entry name" value="B12-binding"/>
    <property type="match status" value="1"/>
</dbReference>
<dbReference type="Gene3D" id="3.20.20.20">
    <property type="entry name" value="Dihydropteroate synthase-like"/>
    <property type="match status" value="1"/>
</dbReference>
<feature type="binding site" evidence="21 23">
    <location>
        <position position="296"/>
    </location>
    <ligand>
        <name>Zn(2+)</name>
        <dbReference type="ChEBI" id="CHEBI:29105"/>
    </ligand>
</feature>
<feature type="binding site" evidence="21 23">
    <location>
        <position position="295"/>
    </location>
    <ligand>
        <name>Zn(2+)</name>
        <dbReference type="ChEBI" id="CHEBI:29105"/>
    </ligand>
</feature>
<evidence type="ECO:0000256" key="8">
    <source>
        <dbReference type="ARBA" id="ARBA00022603"/>
    </source>
</evidence>
<dbReference type="SMART" id="SM01018">
    <property type="entry name" value="B12-binding_2"/>
    <property type="match status" value="1"/>
</dbReference>
<dbReference type="InterPro" id="IPR036594">
    <property type="entry name" value="Meth_synthase_dom"/>
</dbReference>
<dbReference type="Gene3D" id="3.40.50.280">
    <property type="entry name" value="Cobalamin-binding domain"/>
    <property type="match status" value="1"/>
</dbReference>
<dbReference type="FunFam" id="3.20.20.330:FF:000001">
    <property type="entry name" value="Methionine synthase"/>
    <property type="match status" value="1"/>
</dbReference>
<evidence type="ECO:0000313" key="30">
    <source>
        <dbReference type="EMBL" id="RAQ95777.1"/>
    </source>
</evidence>
<keyword evidence="13 20" id="KW-0479">Metal-binding</keyword>